<sequence>MFLDDSSSSNHYYDGISFYPYHAGPQLQGGLFDDLDDEFESSQAQEDWLDAILEDLMEEDGEEEDSATEYDSEDDDDN</sequence>
<reference evidence="2" key="1">
    <citation type="journal article" date="2020" name="Fungal Divers.">
        <title>Resolving the Mortierellaceae phylogeny through synthesis of multi-gene phylogenetics and phylogenomics.</title>
        <authorList>
            <person name="Vandepol N."/>
            <person name="Liber J."/>
            <person name="Desiro A."/>
            <person name="Na H."/>
            <person name="Kennedy M."/>
            <person name="Barry K."/>
            <person name="Grigoriev I.V."/>
            <person name="Miller A.N."/>
            <person name="O'Donnell K."/>
            <person name="Stajich J.E."/>
            <person name="Bonito G."/>
        </authorList>
    </citation>
    <scope>NUCLEOTIDE SEQUENCE</scope>
    <source>
        <strain evidence="2">MES-2147</strain>
    </source>
</reference>
<gene>
    <name evidence="2" type="ORF">BGZ65_011033</name>
</gene>
<evidence type="ECO:0000256" key="1">
    <source>
        <dbReference type="SAM" id="MobiDB-lite"/>
    </source>
</evidence>
<feature type="non-terminal residue" evidence="2">
    <location>
        <position position="78"/>
    </location>
</feature>
<protein>
    <submittedName>
        <fullName evidence="2">Uncharacterized protein</fullName>
    </submittedName>
</protein>
<proteinExistence type="predicted"/>
<organism evidence="2 3">
    <name type="scientific">Modicella reniformis</name>
    <dbReference type="NCBI Taxonomy" id="1440133"/>
    <lineage>
        <taxon>Eukaryota</taxon>
        <taxon>Fungi</taxon>
        <taxon>Fungi incertae sedis</taxon>
        <taxon>Mucoromycota</taxon>
        <taxon>Mortierellomycotina</taxon>
        <taxon>Mortierellomycetes</taxon>
        <taxon>Mortierellales</taxon>
        <taxon>Mortierellaceae</taxon>
        <taxon>Modicella</taxon>
    </lineage>
</organism>
<feature type="region of interest" description="Disordered" evidence="1">
    <location>
        <begin position="58"/>
        <end position="78"/>
    </location>
</feature>
<dbReference type="AlphaFoldDB" id="A0A9P6IUN0"/>
<evidence type="ECO:0000313" key="3">
    <source>
        <dbReference type="Proteomes" id="UP000749646"/>
    </source>
</evidence>
<comment type="caution">
    <text evidence="2">The sequence shown here is derived from an EMBL/GenBank/DDBJ whole genome shotgun (WGS) entry which is preliminary data.</text>
</comment>
<keyword evidence="3" id="KW-1185">Reference proteome</keyword>
<evidence type="ECO:0000313" key="2">
    <source>
        <dbReference type="EMBL" id="KAF9945203.1"/>
    </source>
</evidence>
<dbReference type="EMBL" id="JAAAHW010008081">
    <property type="protein sequence ID" value="KAF9945203.1"/>
    <property type="molecule type" value="Genomic_DNA"/>
</dbReference>
<accession>A0A9P6IUN0</accession>
<name>A0A9P6IUN0_9FUNG</name>
<dbReference type="Proteomes" id="UP000749646">
    <property type="component" value="Unassembled WGS sequence"/>
</dbReference>